<gene>
    <name evidence="1" type="ORF">FRACYDRAFT_268787</name>
</gene>
<keyword evidence="2" id="KW-1185">Reference proteome</keyword>
<sequence length="63" mass="6981">MTQPSQLLRISISSFVMSPQTSHSGQPVKSSLFIAIRPSRLKTHLSKLLQVLLVILLSLLLLL</sequence>
<dbReference type="EMBL" id="KV784357">
    <property type="protein sequence ID" value="OEU17738.1"/>
    <property type="molecule type" value="Genomic_DNA"/>
</dbReference>
<dbReference type="Proteomes" id="UP000095751">
    <property type="component" value="Unassembled WGS sequence"/>
</dbReference>
<feature type="non-terminal residue" evidence="1">
    <location>
        <position position="63"/>
    </location>
</feature>
<evidence type="ECO:0000313" key="1">
    <source>
        <dbReference type="EMBL" id="OEU17738.1"/>
    </source>
</evidence>
<protein>
    <submittedName>
        <fullName evidence="1">Uncharacterized protein</fullName>
    </submittedName>
</protein>
<dbReference type="AlphaFoldDB" id="A0A1E7FHV2"/>
<reference evidence="1 2" key="1">
    <citation type="submission" date="2016-09" db="EMBL/GenBank/DDBJ databases">
        <title>Extensive genetic diversity and differential bi-allelic expression allows diatom success in the polar Southern Ocean.</title>
        <authorList>
            <consortium name="DOE Joint Genome Institute"/>
            <person name="Mock T."/>
            <person name="Otillar R.P."/>
            <person name="Strauss J."/>
            <person name="Dupont C."/>
            <person name="Frickenhaus S."/>
            <person name="Maumus F."/>
            <person name="Mcmullan M."/>
            <person name="Sanges R."/>
            <person name="Schmutz J."/>
            <person name="Toseland A."/>
            <person name="Valas R."/>
            <person name="Veluchamy A."/>
            <person name="Ward B.J."/>
            <person name="Allen A."/>
            <person name="Barry K."/>
            <person name="Falciatore A."/>
            <person name="Ferrante M."/>
            <person name="Fortunato A.E."/>
            <person name="Gloeckner G."/>
            <person name="Gruber A."/>
            <person name="Hipkin R."/>
            <person name="Janech M."/>
            <person name="Kroth P."/>
            <person name="Leese F."/>
            <person name="Lindquist E."/>
            <person name="Lyon B.R."/>
            <person name="Martin J."/>
            <person name="Mayer C."/>
            <person name="Parker M."/>
            <person name="Quesneville H."/>
            <person name="Raymond J."/>
            <person name="Uhlig C."/>
            <person name="Valentin K.U."/>
            <person name="Worden A.Z."/>
            <person name="Armbrust E.V."/>
            <person name="Bowler C."/>
            <person name="Green B."/>
            <person name="Moulton V."/>
            <person name="Van Oosterhout C."/>
            <person name="Grigoriev I."/>
        </authorList>
    </citation>
    <scope>NUCLEOTIDE SEQUENCE [LARGE SCALE GENOMIC DNA]</scope>
    <source>
        <strain evidence="1 2">CCMP1102</strain>
    </source>
</reference>
<name>A0A1E7FHV2_9STRA</name>
<dbReference type="InParanoid" id="A0A1E7FHV2"/>
<organism evidence="1 2">
    <name type="scientific">Fragilariopsis cylindrus CCMP1102</name>
    <dbReference type="NCBI Taxonomy" id="635003"/>
    <lineage>
        <taxon>Eukaryota</taxon>
        <taxon>Sar</taxon>
        <taxon>Stramenopiles</taxon>
        <taxon>Ochrophyta</taxon>
        <taxon>Bacillariophyta</taxon>
        <taxon>Bacillariophyceae</taxon>
        <taxon>Bacillariophycidae</taxon>
        <taxon>Bacillariales</taxon>
        <taxon>Bacillariaceae</taxon>
        <taxon>Fragilariopsis</taxon>
    </lineage>
</organism>
<dbReference type="KEGG" id="fcy:FRACYDRAFT_268787"/>
<accession>A0A1E7FHV2</accession>
<proteinExistence type="predicted"/>
<evidence type="ECO:0000313" key="2">
    <source>
        <dbReference type="Proteomes" id="UP000095751"/>
    </source>
</evidence>